<feature type="transmembrane region" description="Helical" evidence="15">
    <location>
        <begin position="55"/>
        <end position="73"/>
    </location>
</feature>
<dbReference type="Pfam" id="PF03735">
    <property type="entry name" value="ENT"/>
    <property type="match status" value="1"/>
</dbReference>
<dbReference type="Pfam" id="PF01715">
    <property type="entry name" value="IPPT"/>
    <property type="match status" value="1"/>
</dbReference>
<evidence type="ECO:0000256" key="3">
    <source>
        <dbReference type="ARBA" id="ARBA00005842"/>
    </source>
</evidence>
<feature type="compositionally biased region" description="Polar residues" evidence="14">
    <location>
        <begin position="731"/>
        <end position="740"/>
    </location>
</feature>
<reference evidence="17" key="1">
    <citation type="submission" date="2021-01" db="EMBL/GenBank/DDBJ databases">
        <authorList>
            <person name="Bezrukov I."/>
        </authorList>
    </citation>
    <scope>NUCLEOTIDE SEQUENCE</scope>
</reference>
<evidence type="ECO:0000256" key="1">
    <source>
        <dbReference type="ARBA" id="ARBA00001946"/>
    </source>
</evidence>
<dbReference type="InterPro" id="IPR027417">
    <property type="entry name" value="P-loop_NTPase"/>
</dbReference>
<dbReference type="HAMAP" id="MF_00185">
    <property type="entry name" value="IPP_trans"/>
    <property type="match status" value="1"/>
</dbReference>
<dbReference type="GO" id="GO:0005634">
    <property type="term" value="C:nucleus"/>
    <property type="evidence" value="ECO:0007669"/>
    <property type="project" value="UniProtKB-SubCell"/>
</dbReference>
<keyword evidence="7" id="KW-0203">Cytokinin biosynthesis</keyword>
<dbReference type="SMART" id="SM00743">
    <property type="entry name" value="Agenet"/>
    <property type="match status" value="2"/>
</dbReference>
<evidence type="ECO:0000256" key="9">
    <source>
        <dbReference type="ARBA" id="ARBA00022840"/>
    </source>
</evidence>
<dbReference type="EMBL" id="LR999456">
    <property type="protein sequence ID" value="CAE6111508.1"/>
    <property type="molecule type" value="Genomic_DNA"/>
</dbReference>
<evidence type="ECO:0000313" key="17">
    <source>
        <dbReference type="EMBL" id="CAE6111508.1"/>
    </source>
</evidence>
<dbReference type="SUPFAM" id="SSF52540">
    <property type="entry name" value="P-loop containing nucleoside triphosphate hydrolases"/>
    <property type="match status" value="2"/>
</dbReference>
<dbReference type="FunFam" id="1.10.20.140:FF:000007">
    <property type="entry name" value="tRNA dimethylallyltransferase 9"/>
    <property type="match status" value="1"/>
</dbReference>
<keyword evidence="5 13" id="KW-0808">Transferase</keyword>
<keyword evidence="8 13" id="KW-0547">Nucleotide-binding</keyword>
<dbReference type="GO" id="GO:0052381">
    <property type="term" value="F:tRNA dimethylallyltransferase activity"/>
    <property type="evidence" value="ECO:0007669"/>
    <property type="project" value="UniProtKB-EC"/>
</dbReference>
<dbReference type="InterPro" id="IPR005491">
    <property type="entry name" value="ENT_dom"/>
</dbReference>
<keyword evidence="15" id="KW-1133">Transmembrane helix</keyword>
<feature type="region of interest" description="Disordered" evidence="14">
    <location>
        <begin position="716"/>
        <end position="740"/>
    </location>
</feature>
<keyword evidence="18" id="KW-1185">Reference proteome</keyword>
<evidence type="ECO:0000256" key="5">
    <source>
        <dbReference type="ARBA" id="ARBA00022679"/>
    </source>
</evidence>
<sequence length="848" mass="96049">MMQRLQISSRPSEEFLINLSVDSASPDGLVVYDDIAKKELSLHNNSYKSANGERAIHLIPLVLFLCAFILWVFSSATHLQPPSLVLRRRFCGATTACSVPLNGTKKRKSEKEKVIVISGPTGAGKSRLAMELAKRLNGEIISADSVQVYRGLDVGSAKPSDSDRKVVPHHLIDILHPSQDYSVGQFFDDGREATKDILNRGRVPIVTGGTGLYLRWFIYGKPDVPKPSPEVIAEAHDMLVDFQTEHNWEAAVELVVNAGDPKACFLPRNDWYRLRRSLEILKSTGSPPSSFRIPYDSFRENLNSPDVDDLLEDDSSADISIQNIETDLDYDFLCFFLSTPRVALYRSIDFRCEDMLSGPNGVLSEARWLLDLGLLPSTNSATRAIGYRQAMEYLLKCRRYEGESSPREFYGFLNKFQTASRNFAKRQMTWFRCEPMYHWLNASKPLDSILQCIYDAYESEAETVEIPESLRMSKDVRDSREASELKGYRSKNRHFVRREDCDSVLEWIRSEGCVFEVAIMRFKKGTKVEVLSKSSVPSGAWRSAEIISGNGHYYTVMYDHDDGTERVPRKSMRPEPPRLQVLDSWGPGDILEVFESCSWKMAIVSKVLEKGCFLIRLLGSSLKFKVTKSDIRVRQSWQDNEWIMIGQGTSRLSAQTSTGELRRKVNPKGDYISSESKDKLDEYDVPLSKSLKKRTYSLVEPHNQTRVLAAYPPKFHEEGKEEEEEEDRESVASSVGSCSMDTDGLSAVSFNPIETGNTSDTESSSCGYGKIKKLGVPPIKISEAADVHRLELDAYRCSIERLHASGPIITWEQETWITNLRLRLNISNEEHLMQIRNLISDDNSTIYR</sequence>
<dbReference type="Gene3D" id="1.10.20.140">
    <property type="match status" value="1"/>
</dbReference>
<accession>A0A8S2AIS9</accession>
<dbReference type="AlphaFoldDB" id="A0A8S2AIS9"/>
<evidence type="ECO:0000256" key="6">
    <source>
        <dbReference type="ARBA" id="ARBA00022694"/>
    </source>
</evidence>
<evidence type="ECO:0000256" key="11">
    <source>
        <dbReference type="ARBA" id="ARBA00023242"/>
    </source>
</evidence>
<keyword evidence="15" id="KW-0812">Transmembrane</keyword>
<comment type="similarity">
    <text evidence="3 13">Belongs to the IPP transferase family.</text>
</comment>
<comment type="cofactor">
    <cofactor evidence="1">
        <name>Mg(2+)</name>
        <dbReference type="ChEBI" id="CHEBI:18420"/>
    </cofactor>
</comment>
<proteinExistence type="inferred from homology"/>
<name>A0A8S2AIS9_ARAAE</name>
<dbReference type="Proteomes" id="UP000682877">
    <property type="component" value="Chromosome 6"/>
</dbReference>
<dbReference type="PROSITE" id="PS51138">
    <property type="entry name" value="ENT"/>
    <property type="match status" value="1"/>
</dbReference>
<organism evidence="17 18">
    <name type="scientific">Arabidopsis arenosa</name>
    <name type="common">Sand rock-cress</name>
    <name type="synonym">Cardaminopsis arenosa</name>
    <dbReference type="NCBI Taxonomy" id="38785"/>
    <lineage>
        <taxon>Eukaryota</taxon>
        <taxon>Viridiplantae</taxon>
        <taxon>Streptophyta</taxon>
        <taxon>Embryophyta</taxon>
        <taxon>Tracheophyta</taxon>
        <taxon>Spermatophyta</taxon>
        <taxon>Magnoliopsida</taxon>
        <taxon>eudicotyledons</taxon>
        <taxon>Gunneridae</taxon>
        <taxon>Pentapetalae</taxon>
        <taxon>rosids</taxon>
        <taxon>malvids</taxon>
        <taxon>Brassicales</taxon>
        <taxon>Brassicaceae</taxon>
        <taxon>Camelineae</taxon>
        <taxon>Arabidopsis</taxon>
    </lineage>
</organism>
<feature type="region of interest" description="Disordered" evidence="14">
    <location>
        <begin position="654"/>
        <end position="673"/>
    </location>
</feature>
<dbReference type="InterPro" id="IPR039657">
    <property type="entry name" value="Dimethylallyltransferase"/>
</dbReference>
<comment type="subcellular location">
    <subcellularLocation>
        <location evidence="2">Nucleus</location>
    </subcellularLocation>
</comment>
<dbReference type="InterPro" id="IPR036142">
    <property type="entry name" value="ENT_dom-like_sf"/>
</dbReference>
<dbReference type="NCBIfam" id="TIGR00174">
    <property type="entry name" value="miaA"/>
    <property type="match status" value="1"/>
</dbReference>
<dbReference type="InterPro" id="IPR014002">
    <property type="entry name" value="Agenet_dom_plant"/>
</dbReference>
<dbReference type="EC" id="2.5.1.75" evidence="4"/>
<keyword evidence="9 13" id="KW-0067">ATP-binding</keyword>
<evidence type="ECO:0000256" key="4">
    <source>
        <dbReference type="ARBA" id="ARBA00012665"/>
    </source>
</evidence>
<dbReference type="InterPro" id="IPR018022">
    <property type="entry name" value="IPT"/>
</dbReference>
<keyword evidence="6" id="KW-0819">tRNA processing</keyword>
<evidence type="ECO:0000256" key="7">
    <source>
        <dbReference type="ARBA" id="ARBA00022712"/>
    </source>
</evidence>
<evidence type="ECO:0000256" key="12">
    <source>
        <dbReference type="ARBA" id="ARBA00049563"/>
    </source>
</evidence>
<keyword evidence="11" id="KW-0539">Nucleus</keyword>
<keyword evidence="15" id="KW-0472">Membrane</keyword>
<evidence type="ECO:0000259" key="16">
    <source>
        <dbReference type="PROSITE" id="PS51138"/>
    </source>
</evidence>
<dbReference type="SMART" id="SM01191">
    <property type="entry name" value="ENT"/>
    <property type="match status" value="1"/>
</dbReference>
<evidence type="ECO:0000256" key="15">
    <source>
        <dbReference type="SAM" id="Phobius"/>
    </source>
</evidence>
<dbReference type="GO" id="GO:0009691">
    <property type="term" value="P:cytokinin biosynthetic process"/>
    <property type="evidence" value="ECO:0007669"/>
    <property type="project" value="UniProtKB-KW"/>
</dbReference>
<dbReference type="GO" id="GO:0005524">
    <property type="term" value="F:ATP binding"/>
    <property type="evidence" value="ECO:0007669"/>
    <property type="project" value="UniProtKB-KW"/>
</dbReference>
<comment type="catalytic activity">
    <reaction evidence="12">
        <text>adenosine(37) in tRNA + dimethylallyl diphosphate = N(6)-dimethylallyladenosine(37) in tRNA + diphosphate</text>
        <dbReference type="Rhea" id="RHEA:26482"/>
        <dbReference type="Rhea" id="RHEA-COMP:10162"/>
        <dbReference type="Rhea" id="RHEA-COMP:10375"/>
        <dbReference type="ChEBI" id="CHEBI:33019"/>
        <dbReference type="ChEBI" id="CHEBI:57623"/>
        <dbReference type="ChEBI" id="CHEBI:74411"/>
        <dbReference type="ChEBI" id="CHEBI:74415"/>
        <dbReference type="EC" id="2.5.1.75"/>
    </reaction>
</comment>
<protein>
    <recommendedName>
        <fullName evidence="4">tRNA dimethylallyltransferase</fullName>
        <ecNumber evidence="4">2.5.1.75</ecNumber>
    </recommendedName>
</protein>
<evidence type="ECO:0000256" key="10">
    <source>
        <dbReference type="ARBA" id="ARBA00022842"/>
    </source>
</evidence>
<dbReference type="SUPFAM" id="SSF158639">
    <property type="entry name" value="ENT-like"/>
    <property type="match status" value="1"/>
</dbReference>
<dbReference type="GO" id="GO:0006400">
    <property type="term" value="P:tRNA modification"/>
    <property type="evidence" value="ECO:0007669"/>
    <property type="project" value="TreeGrafter"/>
</dbReference>
<gene>
    <name evidence="17" type="ORF">AARE701A_LOCUS15705</name>
</gene>
<dbReference type="Gene3D" id="3.40.50.300">
    <property type="entry name" value="P-loop containing nucleotide triphosphate hydrolases"/>
    <property type="match status" value="1"/>
</dbReference>
<dbReference type="Pfam" id="PF05641">
    <property type="entry name" value="Agenet"/>
    <property type="match status" value="1"/>
</dbReference>
<keyword evidence="10" id="KW-0460">Magnesium</keyword>
<dbReference type="PANTHER" id="PTHR11088">
    <property type="entry name" value="TRNA DIMETHYLALLYLTRANSFERASE"/>
    <property type="match status" value="1"/>
</dbReference>
<evidence type="ECO:0000256" key="13">
    <source>
        <dbReference type="RuleBase" id="RU003785"/>
    </source>
</evidence>
<feature type="domain" description="ENT" evidence="16">
    <location>
        <begin position="783"/>
        <end position="848"/>
    </location>
</feature>
<dbReference type="InterPro" id="IPR008395">
    <property type="entry name" value="Agenet-like_dom"/>
</dbReference>
<dbReference type="PANTHER" id="PTHR11088:SF60">
    <property type="entry name" value="TRNA DIMETHYLALLYLTRANSFERASE"/>
    <property type="match status" value="1"/>
</dbReference>
<evidence type="ECO:0000256" key="2">
    <source>
        <dbReference type="ARBA" id="ARBA00004123"/>
    </source>
</evidence>
<evidence type="ECO:0000256" key="8">
    <source>
        <dbReference type="ARBA" id="ARBA00022741"/>
    </source>
</evidence>
<evidence type="ECO:0000313" key="18">
    <source>
        <dbReference type="Proteomes" id="UP000682877"/>
    </source>
</evidence>
<evidence type="ECO:0000256" key="14">
    <source>
        <dbReference type="SAM" id="MobiDB-lite"/>
    </source>
</evidence>
<dbReference type="Gene3D" id="1.10.1240.40">
    <property type="entry name" value="ENT domain"/>
    <property type="match status" value="1"/>
</dbReference>